<accession>A0ABR1IM75</accession>
<sequence length="290" mass="33293">MDSMFPLTSQETSRRLFFRPKLEGYRPQIERCATLLFEYIQTVDILGGRARVHMADFTESYNQRAHNVAQSPSPVPNLSDKDYVQYLLMLQNEVHKPTNTVEDCIQVASAAYNLIAHTQNYIATFPASVQRDIIRQVDILNRMFLAQSSAELWAPPTWSPQDRPILHPPQSELSLSRAQIGSIVRQRMFEAQEDSDRMLASQMPTVPPNSQLLPLSAHQKRQFKSNPFQLLGQTFLCSSEDGEDILFEVASLSRSKERHDQYKLHMSDVGEVDVEEDKFWRLVGGSRMYQ</sequence>
<evidence type="ECO:0000313" key="2">
    <source>
        <dbReference type="Proteomes" id="UP001498398"/>
    </source>
</evidence>
<evidence type="ECO:0000313" key="1">
    <source>
        <dbReference type="EMBL" id="KAK7436341.1"/>
    </source>
</evidence>
<keyword evidence="2" id="KW-1185">Reference proteome</keyword>
<dbReference type="EMBL" id="JBANRG010000095">
    <property type="protein sequence ID" value="KAK7436341.1"/>
    <property type="molecule type" value="Genomic_DNA"/>
</dbReference>
<organism evidence="1 2">
    <name type="scientific">Marasmiellus scandens</name>
    <dbReference type="NCBI Taxonomy" id="2682957"/>
    <lineage>
        <taxon>Eukaryota</taxon>
        <taxon>Fungi</taxon>
        <taxon>Dikarya</taxon>
        <taxon>Basidiomycota</taxon>
        <taxon>Agaricomycotina</taxon>
        <taxon>Agaricomycetes</taxon>
        <taxon>Agaricomycetidae</taxon>
        <taxon>Agaricales</taxon>
        <taxon>Marasmiineae</taxon>
        <taxon>Omphalotaceae</taxon>
        <taxon>Marasmiellus</taxon>
    </lineage>
</organism>
<comment type="caution">
    <text evidence="1">The sequence shown here is derived from an EMBL/GenBank/DDBJ whole genome shotgun (WGS) entry which is preliminary data.</text>
</comment>
<proteinExistence type="predicted"/>
<reference evidence="1 2" key="1">
    <citation type="submission" date="2024-01" db="EMBL/GenBank/DDBJ databases">
        <title>A draft genome for the cacao thread blight pathogen Marasmiellus scandens.</title>
        <authorList>
            <person name="Baruah I.K."/>
            <person name="Leung J."/>
            <person name="Bukari Y."/>
            <person name="Amoako-Attah I."/>
            <person name="Meinhardt L.W."/>
            <person name="Bailey B.A."/>
            <person name="Cohen S.P."/>
        </authorList>
    </citation>
    <scope>NUCLEOTIDE SEQUENCE [LARGE SCALE GENOMIC DNA]</scope>
    <source>
        <strain evidence="1 2">GH-19</strain>
    </source>
</reference>
<dbReference type="Proteomes" id="UP001498398">
    <property type="component" value="Unassembled WGS sequence"/>
</dbReference>
<gene>
    <name evidence="1" type="ORF">VKT23_019188</name>
</gene>
<protein>
    <submittedName>
        <fullName evidence="1">Uncharacterized protein</fullName>
    </submittedName>
</protein>
<name>A0ABR1IM75_9AGAR</name>